<name>A0A3P6SPR9_CYLGO</name>
<gene>
    <name evidence="1" type="ORF">CGOC_LOCUS7024</name>
</gene>
<dbReference type="OrthoDB" id="5873772at2759"/>
<evidence type="ECO:0000313" key="1">
    <source>
        <dbReference type="EMBL" id="VDK74367.1"/>
    </source>
</evidence>
<reference evidence="1 2" key="1">
    <citation type="submission" date="2018-11" db="EMBL/GenBank/DDBJ databases">
        <authorList>
            <consortium name="Pathogen Informatics"/>
        </authorList>
    </citation>
    <scope>NUCLEOTIDE SEQUENCE [LARGE SCALE GENOMIC DNA]</scope>
</reference>
<organism evidence="1 2">
    <name type="scientific">Cylicostephanus goldi</name>
    <name type="common">Nematode worm</name>
    <dbReference type="NCBI Taxonomy" id="71465"/>
    <lineage>
        <taxon>Eukaryota</taxon>
        <taxon>Metazoa</taxon>
        <taxon>Ecdysozoa</taxon>
        <taxon>Nematoda</taxon>
        <taxon>Chromadorea</taxon>
        <taxon>Rhabditida</taxon>
        <taxon>Rhabditina</taxon>
        <taxon>Rhabditomorpha</taxon>
        <taxon>Strongyloidea</taxon>
        <taxon>Strongylidae</taxon>
        <taxon>Cylicostephanus</taxon>
    </lineage>
</organism>
<proteinExistence type="predicted"/>
<evidence type="ECO:0000313" key="2">
    <source>
        <dbReference type="Proteomes" id="UP000271889"/>
    </source>
</evidence>
<dbReference type="AlphaFoldDB" id="A0A3P6SPR9"/>
<sequence>MRIILTGFHFLKRQAFHKSTLLTALFLCVTSELKEEDVPLELRRNFDKNKIIIPSARQFGIELYANVTVKAFVAIINSLSEERMKQLSLRRKLKAKECLEMSVSLSDRAKCFLFVLENLRQMKRRRRTTTLKRVDSMVKRRRRHTAYIPKVMGKDSKKLEQL</sequence>
<dbReference type="EMBL" id="UYRV01023836">
    <property type="protein sequence ID" value="VDK74367.1"/>
    <property type="molecule type" value="Genomic_DNA"/>
</dbReference>
<accession>A0A3P6SPR9</accession>
<protein>
    <submittedName>
        <fullName evidence="1">Uncharacterized protein</fullName>
    </submittedName>
</protein>
<keyword evidence="2" id="KW-1185">Reference proteome</keyword>
<dbReference type="Proteomes" id="UP000271889">
    <property type="component" value="Unassembled WGS sequence"/>
</dbReference>